<dbReference type="GO" id="GO:0004124">
    <property type="term" value="F:cysteine synthase activity"/>
    <property type="evidence" value="ECO:0007669"/>
    <property type="project" value="UniProtKB-EC"/>
</dbReference>
<dbReference type="EC" id="2.5.1.47" evidence="3"/>
<organism evidence="12 13">
    <name type="scientific">Thermobaculum terrenum (strain ATCC BAA-798 / CCMEE 7001 / YNP1)</name>
    <dbReference type="NCBI Taxonomy" id="525904"/>
    <lineage>
        <taxon>Bacteria</taxon>
        <taxon>Bacillati</taxon>
        <taxon>Chloroflexota</taxon>
        <taxon>Chloroflexia</taxon>
        <taxon>Candidatus Thermobaculales</taxon>
        <taxon>Candidatus Thermobaculaceae</taxon>
        <taxon>Thermobaculum</taxon>
    </lineage>
</organism>
<dbReference type="InterPro" id="IPR005856">
    <property type="entry name" value="Cys_synth"/>
</dbReference>
<sequence length="322" mass="35392">MYGAYTVNDPIINLDRAGTIESPLDLIGNTPLIRLRSFERELSPGVELYAKAEWFNIGGSVKDRPALRIIEDAERDGRLTHDKILIDSTSGNTGIAYALICAVKGYQCEIVMPENASEERKRIIAAYGAKIIYTDPYEGSDGAIRYVRELVARNPEKYFYADQYNNPSNWRAHYDTTAPEVWDQTGGRVTHFVAGLGTTGTMTGTGRRLKELNPEVQLIGVEPDAPFHGLEGLKHLETAIVPGIYDASVIDKKVGVSTEDAYEAARQLARQEGILVGPSAGAALKAALDVARTLRHGVVVVLFPDSGTRYLSTELWRLQGPR</sequence>
<dbReference type="EMBL" id="CP001825">
    <property type="protein sequence ID" value="ACZ42222.1"/>
    <property type="molecule type" value="Genomic_DNA"/>
</dbReference>
<dbReference type="InterPro" id="IPR001926">
    <property type="entry name" value="TrpB-like_PALP"/>
</dbReference>
<evidence type="ECO:0000256" key="10">
    <source>
        <dbReference type="PIRSR" id="PIRSR605856-51"/>
    </source>
</evidence>
<dbReference type="NCBIfam" id="TIGR01136">
    <property type="entry name" value="cysKM"/>
    <property type="match status" value="1"/>
</dbReference>
<gene>
    <name evidence="12" type="ordered locus">Tter_1314</name>
</gene>
<evidence type="ECO:0000256" key="3">
    <source>
        <dbReference type="ARBA" id="ARBA00012681"/>
    </source>
</evidence>
<comment type="cofactor">
    <cofactor evidence="1 9">
        <name>pyridoxal 5'-phosphate</name>
        <dbReference type="ChEBI" id="CHEBI:597326"/>
    </cofactor>
</comment>
<feature type="binding site" evidence="9">
    <location>
        <position position="92"/>
    </location>
    <ligand>
        <name>pyridoxal 5'-phosphate</name>
        <dbReference type="ChEBI" id="CHEBI:597326"/>
    </ligand>
</feature>
<dbReference type="GO" id="GO:0006535">
    <property type="term" value="P:cysteine biosynthetic process from serine"/>
    <property type="evidence" value="ECO:0007669"/>
    <property type="project" value="InterPro"/>
</dbReference>
<dbReference type="eggNOG" id="COG0031">
    <property type="taxonomic scope" value="Bacteria"/>
</dbReference>
<evidence type="ECO:0000256" key="8">
    <source>
        <dbReference type="ARBA" id="ARBA00047931"/>
    </source>
</evidence>
<keyword evidence="7" id="KW-0198">Cysteine biosynthesis</keyword>
<feature type="binding site" evidence="9">
    <location>
        <position position="279"/>
    </location>
    <ligand>
        <name>pyridoxal 5'-phosphate</name>
        <dbReference type="ChEBI" id="CHEBI:597326"/>
    </ligand>
</feature>
<keyword evidence="4" id="KW-0028">Amino-acid biosynthesis</keyword>
<dbReference type="STRING" id="525904.Tter_1314"/>
<dbReference type="Proteomes" id="UP000000323">
    <property type="component" value="Chromosome 1"/>
</dbReference>
<reference evidence="13" key="1">
    <citation type="journal article" date="2010" name="Stand. Genomic Sci.">
        <title>Complete genome sequence of 'Thermobaculum terrenum' type strain (YNP1).</title>
        <authorList>
            <person name="Kiss H."/>
            <person name="Cleland D."/>
            <person name="Lapidus A."/>
            <person name="Lucas S."/>
            <person name="Glavina Del Rio T."/>
            <person name="Nolan M."/>
            <person name="Tice H."/>
            <person name="Han C."/>
            <person name="Goodwin L."/>
            <person name="Pitluck S."/>
            <person name="Liolios K."/>
            <person name="Ivanova N."/>
            <person name="Mavromatis K."/>
            <person name="Ovchinnikova G."/>
            <person name="Pati A."/>
            <person name="Chen A."/>
            <person name="Palaniappan K."/>
            <person name="Land M."/>
            <person name="Hauser L."/>
            <person name="Chang Y."/>
            <person name="Jeffries C."/>
            <person name="Lu M."/>
            <person name="Brettin T."/>
            <person name="Detter J."/>
            <person name="Goker M."/>
            <person name="Tindall B."/>
            <person name="Beck B."/>
            <person name="McDermott T."/>
            <person name="Woyke T."/>
            <person name="Bristow J."/>
            <person name="Eisen J."/>
            <person name="Markowitz V."/>
            <person name="Hugenholtz P."/>
            <person name="Kyrpides N."/>
            <person name="Klenk H."/>
            <person name="Cheng J."/>
        </authorList>
    </citation>
    <scope>NUCLEOTIDE SEQUENCE [LARGE SCALE GENOMIC DNA]</scope>
    <source>
        <strain evidence="13">ATCC BAA-798 / YNP1</strain>
    </source>
</reference>
<evidence type="ECO:0000313" key="13">
    <source>
        <dbReference type="Proteomes" id="UP000000323"/>
    </source>
</evidence>
<evidence type="ECO:0000313" key="12">
    <source>
        <dbReference type="EMBL" id="ACZ42222.1"/>
    </source>
</evidence>
<dbReference type="SUPFAM" id="SSF53686">
    <property type="entry name" value="Tryptophan synthase beta subunit-like PLP-dependent enzymes"/>
    <property type="match status" value="1"/>
</dbReference>
<evidence type="ECO:0000256" key="6">
    <source>
        <dbReference type="ARBA" id="ARBA00022898"/>
    </source>
</evidence>
<dbReference type="RefSeq" id="WP_012875257.1">
    <property type="nucleotide sequence ID" value="NC_013525.1"/>
</dbReference>
<evidence type="ECO:0000256" key="9">
    <source>
        <dbReference type="PIRSR" id="PIRSR605856-50"/>
    </source>
</evidence>
<dbReference type="InterPro" id="IPR036052">
    <property type="entry name" value="TrpB-like_PALP_sf"/>
</dbReference>
<evidence type="ECO:0000256" key="5">
    <source>
        <dbReference type="ARBA" id="ARBA00022679"/>
    </source>
</evidence>
<protein>
    <recommendedName>
        <fullName evidence="3">cysteine synthase</fullName>
        <ecNumber evidence="3">2.5.1.47</ecNumber>
    </recommendedName>
</protein>
<dbReference type="PANTHER" id="PTHR10314">
    <property type="entry name" value="CYSTATHIONINE BETA-SYNTHASE"/>
    <property type="match status" value="1"/>
</dbReference>
<comment type="catalytic activity">
    <reaction evidence="8">
        <text>O-acetyl-L-serine + hydrogen sulfide = L-cysteine + acetate</text>
        <dbReference type="Rhea" id="RHEA:14829"/>
        <dbReference type="ChEBI" id="CHEBI:29919"/>
        <dbReference type="ChEBI" id="CHEBI:30089"/>
        <dbReference type="ChEBI" id="CHEBI:35235"/>
        <dbReference type="ChEBI" id="CHEBI:58340"/>
        <dbReference type="EC" id="2.5.1.47"/>
    </reaction>
</comment>
<name>D1CBQ7_THET1</name>
<dbReference type="Gene3D" id="3.40.50.1100">
    <property type="match status" value="2"/>
</dbReference>
<dbReference type="InterPro" id="IPR050214">
    <property type="entry name" value="Cys_Synth/Cystath_Beta-Synth"/>
</dbReference>
<dbReference type="HOGENOM" id="CLU_021018_1_0_0"/>
<dbReference type="FunFam" id="3.40.50.1100:FF:000006">
    <property type="entry name" value="Cysteine synthase"/>
    <property type="match status" value="1"/>
</dbReference>
<keyword evidence="13" id="KW-1185">Reference proteome</keyword>
<comment type="similarity">
    <text evidence="2">Belongs to the cysteine synthase/cystathionine beta-synthase family.</text>
</comment>
<proteinExistence type="inferred from homology"/>
<feature type="modified residue" description="N6-(pyridoxal phosphate)lysine" evidence="10">
    <location>
        <position position="62"/>
    </location>
</feature>
<evidence type="ECO:0000259" key="11">
    <source>
        <dbReference type="Pfam" id="PF00291"/>
    </source>
</evidence>
<evidence type="ECO:0000256" key="4">
    <source>
        <dbReference type="ARBA" id="ARBA00022605"/>
    </source>
</evidence>
<dbReference type="CDD" id="cd01561">
    <property type="entry name" value="CBS_like"/>
    <property type="match status" value="1"/>
</dbReference>
<keyword evidence="6 9" id="KW-0663">Pyridoxal phosphate</keyword>
<dbReference type="KEGG" id="ttr:Tter_1314"/>
<feature type="binding site" evidence="9">
    <location>
        <begin position="197"/>
        <end position="201"/>
    </location>
    <ligand>
        <name>pyridoxal 5'-phosphate</name>
        <dbReference type="ChEBI" id="CHEBI:597326"/>
    </ligand>
</feature>
<evidence type="ECO:0000256" key="7">
    <source>
        <dbReference type="ARBA" id="ARBA00023192"/>
    </source>
</evidence>
<dbReference type="AlphaFoldDB" id="D1CBQ7"/>
<dbReference type="Pfam" id="PF00291">
    <property type="entry name" value="PALP"/>
    <property type="match status" value="1"/>
</dbReference>
<keyword evidence="5" id="KW-0808">Transferase</keyword>
<accession>D1CBQ7</accession>
<evidence type="ECO:0000256" key="2">
    <source>
        <dbReference type="ARBA" id="ARBA00007103"/>
    </source>
</evidence>
<dbReference type="OrthoDB" id="9808024at2"/>
<evidence type="ECO:0000256" key="1">
    <source>
        <dbReference type="ARBA" id="ARBA00001933"/>
    </source>
</evidence>
<feature type="domain" description="Tryptophan synthase beta chain-like PALP" evidence="11">
    <location>
        <begin position="25"/>
        <end position="305"/>
    </location>
</feature>